<feature type="transmembrane region" description="Helical" evidence="1">
    <location>
        <begin position="113"/>
        <end position="136"/>
    </location>
</feature>
<keyword evidence="1" id="KW-0812">Transmembrane</keyword>
<reference evidence="2" key="1">
    <citation type="submission" date="2016-10" db="EMBL/GenBank/DDBJ databases">
        <title>Evolution and Comparative Genomics of Conjugative MDR Plasmids in Vibrio species.</title>
        <authorList>
            <person name="Li R."/>
            <person name="Ye L."/>
            <person name="Wong M.Ho.Yin."/>
            <person name="Zheng Z."/>
            <person name="Chan E.Wai.Chi."/>
            <person name="Chen S."/>
        </authorList>
    </citation>
    <scope>NUCLEOTIDE SEQUENCE</scope>
    <source>
        <plasmid evidence="2">pVAS114</plasmid>
    </source>
</reference>
<sequence>MIKFKYSLTLAFEKYSIWLVWVFAIAACSIVDEFNHLFVEHRFYYYTVNTVALIFGWILGAWLCSSFGLWMRENTIWYSEWEAAYGSEKALCDRKPIRLIRYGSAVLYHLFKIVIVIIARLFIVGVILFAIGALLVDWLGVYQSIK</sequence>
<organism evidence="2">
    <name type="scientific">Vibrio alginolyticus</name>
    <dbReference type="NCBI Taxonomy" id="663"/>
    <lineage>
        <taxon>Bacteria</taxon>
        <taxon>Pseudomonadati</taxon>
        <taxon>Pseudomonadota</taxon>
        <taxon>Gammaproteobacteria</taxon>
        <taxon>Vibrionales</taxon>
        <taxon>Vibrionaceae</taxon>
        <taxon>Vibrio</taxon>
    </lineage>
</organism>
<dbReference type="PROSITE" id="PS51257">
    <property type="entry name" value="PROKAR_LIPOPROTEIN"/>
    <property type="match status" value="1"/>
</dbReference>
<name>A0A1P8DPQ7_VIBAL</name>
<keyword evidence="1" id="KW-1133">Transmembrane helix</keyword>
<feature type="transmembrane region" description="Helical" evidence="1">
    <location>
        <begin position="43"/>
        <end position="71"/>
    </location>
</feature>
<feature type="transmembrane region" description="Helical" evidence="1">
    <location>
        <begin position="15"/>
        <end position="31"/>
    </location>
</feature>
<dbReference type="RefSeq" id="WP_181387662.1">
    <property type="nucleotide sequence ID" value="NZ_KX957969.1"/>
</dbReference>
<dbReference type="AlphaFoldDB" id="A0A1P8DPQ7"/>
<proteinExistence type="predicted"/>
<protein>
    <submittedName>
        <fullName evidence="2">Uncharacterized protein</fullName>
    </submittedName>
</protein>
<keyword evidence="2" id="KW-0614">Plasmid</keyword>
<evidence type="ECO:0000256" key="1">
    <source>
        <dbReference type="SAM" id="Phobius"/>
    </source>
</evidence>
<accession>A0A1P8DPQ7</accession>
<evidence type="ECO:0000313" key="2">
    <source>
        <dbReference type="EMBL" id="APU91101.1"/>
    </source>
</evidence>
<dbReference type="EMBL" id="KX957969">
    <property type="protein sequence ID" value="APU91101.1"/>
    <property type="molecule type" value="Genomic_DNA"/>
</dbReference>
<geneLocation type="plasmid" evidence="2">
    <name>pVAS114</name>
</geneLocation>
<keyword evidence="1" id="KW-0472">Membrane</keyword>